<evidence type="ECO:0000256" key="1">
    <source>
        <dbReference type="ARBA" id="ARBA00023002"/>
    </source>
</evidence>
<dbReference type="AlphaFoldDB" id="A0A3S3AVN5"/>
<protein>
    <submittedName>
        <fullName evidence="3">3-ketosteroid-9-alpha-hydroxylase</fullName>
    </submittedName>
</protein>
<feature type="domain" description="3-ketosteroid-9-alpha-monooxygenase oxygenase component-like C-terminal" evidence="2">
    <location>
        <begin position="1"/>
        <end position="195"/>
    </location>
</feature>
<evidence type="ECO:0000313" key="4">
    <source>
        <dbReference type="Proteomes" id="UP000286208"/>
    </source>
</evidence>
<gene>
    <name evidence="3" type="ORF">EGT67_12315</name>
</gene>
<dbReference type="EMBL" id="RKLP01000005">
    <property type="protein sequence ID" value="RVW09585.1"/>
    <property type="molecule type" value="Genomic_DNA"/>
</dbReference>
<dbReference type="PANTHER" id="PTHR21266">
    <property type="entry name" value="IRON-SULFUR DOMAIN CONTAINING PROTEIN"/>
    <property type="match status" value="1"/>
</dbReference>
<reference evidence="3 4" key="1">
    <citation type="submission" date="2018-11" db="EMBL/GenBank/DDBJ databases">
        <title>Rhodococcus spongicola sp. nov. and Rhodococcus xishaensis sp. nov. from marine sponges.</title>
        <authorList>
            <person name="Li L."/>
            <person name="Lin H.W."/>
        </authorList>
    </citation>
    <scope>NUCLEOTIDE SEQUENCE [LARGE SCALE GENOMIC DNA]</scope>
    <source>
        <strain evidence="3 4">CCTCC AB2014297</strain>
    </source>
</reference>
<sequence length="239" mass="27689">IPAMRSGDAEWTDWQWKSLVIDTNCREIVDNVVDMAHFFYVHYSFPTYFKNIFEGHVAIQEQKGVGRDDVTEWTDPDVPRLVGNTSVAAYHGPSFMIDDLVYHYDKYDVESVLINCHYPIAPDKFVLMYGISVKKTEQVPAEIADQLVDAMIGYIGVGFEQDIEIWKNKTRIENPLLTNEDGPVYQLRRWYEQFYVDVADVTADMVDRFEFELDTTKPVEAWKREVADNLARRAAAEQV</sequence>
<dbReference type="InterPro" id="IPR050584">
    <property type="entry name" value="Cholesterol_7-desaturase"/>
</dbReference>
<dbReference type="SUPFAM" id="SSF55961">
    <property type="entry name" value="Bet v1-like"/>
    <property type="match status" value="1"/>
</dbReference>
<organism evidence="3 4">
    <name type="scientific">Prescottella agglutinans</name>
    <dbReference type="NCBI Taxonomy" id="1644129"/>
    <lineage>
        <taxon>Bacteria</taxon>
        <taxon>Bacillati</taxon>
        <taxon>Actinomycetota</taxon>
        <taxon>Actinomycetes</taxon>
        <taxon>Mycobacteriales</taxon>
        <taxon>Nocardiaceae</taxon>
        <taxon>Prescottella</taxon>
    </lineage>
</organism>
<name>A0A3S3AVN5_9NOCA</name>
<dbReference type="Gene3D" id="3.90.380.10">
    <property type="entry name" value="Naphthalene 1,2-dioxygenase Alpha Subunit, Chain A, domain 1"/>
    <property type="match status" value="1"/>
</dbReference>
<evidence type="ECO:0000313" key="3">
    <source>
        <dbReference type="EMBL" id="RVW09585.1"/>
    </source>
</evidence>
<dbReference type="Pfam" id="PF19298">
    <property type="entry name" value="KshA_C"/>
    <property type="match status" value="1"/>
</dbReference>
<dbReference type="PANTHER" id="PTHR21266:SF60">
    <property type="entry name" value="3-KETOSTEROID-9-ALPHA-MONOOXYGENASE, OXYGENASE COMPONENT"/>
    <property type="match status" value="1"/>
</dbReference>
<dbReference type="GO" id="GO:0008203">
    <property type="term" value="P:cholesterol metabolic process"/>
    <property type="evidence" value="ECO:0007669"/>
    <property type="project" value="InterPro"/>
</dbReference>
<evidence type="ECO:0000259" key="2">
    <source>
        <dbReference type="Pfam" id="PF19298"/>
    </source>
</evidence>
<dbReference type="Proteomes" id="UP000286208">
    <property type="component" value="Unassembled WGS sequence"/>
</dbReference>
<keyword evidence="1" id="KW-0560">Oxidoreductase</keyword>
<feature type="non-terminal residue" evidence="3">
    <location>
        <position position="1"/>
    </location>
</feature>
<accession>A0A3S3AVN5</accession>
<comment type="caution">
    <text evidence="3">The sequence shown here is derived from an EMBL/GenBank/DDBJ whole genome shotgun (WGS) entry which is preliminary data.</text>
</comment>
<dbReference type="GO" id="GO:0016491">
    <property type="term" value="F:oxidoreductase activity"/>
    <property type="evidence" value="ECO:0007669"/>
    <property type="project" value="UniProtKB-KW"/>
</dbReference>
<keyword evidence="4" id="KW-1185">Reference proteome</keyword>
<proteinExistence type="predicted"/>
<dbReference type="InterPro" id="IPR045605">
    <property type="entry name" value="KshA-like_C"/>
</dbReference>